<dbReference type="InterPro" id="IPR029058">
    <property type="entry name" value="AB_hydrolase_fold"/>
</dbReference>
<dbReference type="AlphaFoldDB" id="A0A549T130"/>
<dbReference type="InterPro" id="IPR000073">
    <property type="entry name" value="AB_hydrolase_1"/>
</dbReference>
<dbReference type="Proteomes" id="UP000316801">
    <property type="component" value="Unassembled WGS sequence"/>
</dbReference>
<name>A0A549T130_9HYPH</name>
<evidence type="ECO:0000313" key="3">
    <source>
        <dbReference type="Proteomes" id="UP000316801"/>
    </source>
</evidence>
<dbReference type="PANTHER" id="PTHR37017">
    <property type="entry name" value="AB HYDROLASE-1 DOMAIN-CONTAINING PROTEIN-RELATED"/>
    <property type="match status" value="1"/>
</dbReference>
<dbReference type="GO" id="GO:0016787">
    <property type="term" value="F:hydrolase activity"/>
    <property type="evidence" value="ECO:0007669"/>
    <property type="project" value="UniProtKB-KW"/>
</dbReference>
<evidence type="ECO:0000259" key="1">
    <source>
        <dbReference type="Pfam" id="PF12697"/>
    </source>
</evidence>
<keyword evidence="3" id="KW-1185">Reference proteome</keyword>
<comment type="caution">
    <text evidence="2">The sequence shown here is derived from an EMBL/GenBank/DDBJ whole genome shotgun (WGS) entry which is preliminary data.</text>
</comment>
<dbReference type="SUPFAM" id="SSF53474">
    <property type="entry name" value="alpha/beta-Hydrolases"/>
    <property type="match status" value="1"/>
</dbReference>
<accession>A0A549T130</accession>
<feature type="domain" description="AB hydrolase-1" evidence="1">
    <location>
        <begin position="55"/>
        <end position="266"/>
    </location>
</feature>
<dbReference type="Gene3D" id="3.40.50.1820">
    <property type="entry name" value="alpha/beta hydrolase"/>
    <property type="match status" value="1"/>
</dbReference>
<gene>
    <name evidence="2" type="ORF">FNA46_19760</name>
</gene>
<dbReference type="Pfam" id="PF12697">
    <property type="entry name" value="Abhydrolase_6"/>
    <property type="match status" value="1"/>
</dbReference>
<dbReference type="EMBL" id="VJMG01000064">
    <property type="protein sequence ID" value="TRL35560.1"/>
    <property type="molecule type" value="Genomic_DNA"/>
</dbReference>
<sequence length="277" mass="29006">MKISRHRSTGFPQIAAIAMPWSGITGRILASLGLAFSLSTSEAKAAPSQHAIGTIVLVHGAFADGSSWAPVISRLQARGYRVAAVQNPLTSLADDVAATNRVLRRQTGDVLLVGHSWAGAVITEAGNAANVKGLVYLSALVPDSGESVSDLLNRLNAPMAGLTPDADGLIWLDDAKAYRHVMAADVSEDKAAELAALQQPIAVATFAGKISHAAWHNKPSWYLQTENDNALAPQVQLAIARQIGASVTSLFASHMSLISHPDAVADLIDQAAREAGQ</sequence>
<dbReference type="PANTHER" id="PTHR37017:SF11">
    <property type="entry name" value="ESTERASE_LIPASE_THIOESTERASE DOMAIN-CONTAINING PROTEIN"/>
    <property type="match status" value="1"/>
</dbReference>
<evidence type="ECO:0000313" key="2">
    <source>
        <dbReference type="EMBL" id="TRL35560.1"/>
    </source>
</evidence>
<organism evidence="2 3">
    <name type="scientific">Rhizobium straminoryzae</name>
    <dbReference type="NCBI Taxonomy" id="1387186"/>
    <lineage>
        <taxon>Bacteria</taxon>
        <taxon>Pseudomonadati</taxon>
        <taxon>Pseudomonadota</taxon>
        <taxon>Alphaproteobacteria</taxon>
        <taxon>Hyphomicrobiales</taxon>
        <taxon>Rhizobiaceae</taxon>
        <taxon>Rhizobium/Agrobacterium group</taxon>
        <taxon>Rhizobium</taxon>
    </lineage>
</organism>
<protein>
    <submittedName>
        <fullName evidence="2">Alpha/beta hydrolase</fullName>
    </submittedName>
</protein>
<dbReference type="InterPro" id="IPR052897">
    <property type="entry name" value="Sec-Metab_Biosynth_Hydrolase"/>
</dbReference>
<proteinExistence type="predicted"/>
<reference evidence="2 3" key="1">
    <citation type="submission" date="2019-07" db="EMBL/GenBank/DDBJ databases">
        <title>Ln-dependent methylotrophs.</title>
        <authorList>
            <person name="Tani A."/>
        </authorList>
    </citation>
    <scope>NUCLEOTIDE SEQUENCE [LARGE SCALE GENOMIC DNA]</scope>
    <source>
        <strain evidence="2 3">SM12</strain>
    </source>
</reference>
<keyword evidence="2" id="KW-0378">Hydrolase</keyword>